<dbReference type="RefSeq" id="WP_379564756.1">
    <property type="nucleotide sequence ID" value="NZ_JBHSQK010000008.1"/>
</dbReference>
<sequence>MVSRSRPAVEVLRSTAELDALENEWAELLSTIPDHSLSQTFLYSRVAWTRLAEPRGSRLTVVTVRRGDELLLVWPLHVERGRGHTVATHLGNRSTQEYAVPVVRPGEDAEEALALATAEATRLADVLAVHHQPNAPLPVGGRFAALAFASTTTSPVALRPGDGFDAWMATRPQKLRWEMRRNRKRLQKAGAVAFRTSDDDPAFGHRALDWIFARKREWLVRRHKTAPWISEGSGEVFFHELLDRMPAPAQVRPLVVGVTVDDELVSASVCYRSARTVEGFVMAFDESRAALGAGNVLIEECVRLAFDLGLDFDFRIDAFDYKMRWSDRETTRHTRFVPCTVRGLVPVAARHATHAYGRLKVVSTPLLTRYLPGVLRARAHREPPTQIAAALVQDVRALVPRRAS</sequence>
<reference evidence="3" key="1">
    <citation type="journal article" date="2019" name="Int. J. Syst. Evol. Microbiol.">
        <title>The Global Catalogue of Microorganisms (GCM) 10K type strain sequencing project: providing services to taxonomists for standard genome sequencing and annotation.</title>
        <authorList>
            <consortium name="The Broad Institute Genomics Platform"/>
            <consortium name="The Broad Institute Genome Sequencing Center for Infectious Disease"/>
            <person name="Wu L."/>
            <person name="Ma J."/>
        </authorList>
    </citation>
    <scope>NUCLEOTIDE SEQUENCE [LARGE SCALE GENOMIC DNA]</scope>
    <source>
        <strain evidence="3">CGMCC 4.7397</strain>
    </source>
</reference>
<dbReference type="SUPFAM" id="SSF55729">
    <property type="entry name" value="Acyl-CoA N-acyltransferases (Nat)"/>
    <property type="match status" value="1"/>
</dbReference>
<dbReference type="Proteomes" id="UP001596119">
    <property type="component" value="Unassembled WGS sequence"/>
</dbReference>
<evidence type="ECO:0000313" key="3">
    <source>
        <dbReference type="Proteomes" id="UP001596119"/>
    </source>
</evidence>
<gene>
    <name evidence="2" type="ORF">ACFQH9_05360</name>
</gene>
<evidence type="ECO:0000313" key="2">
    <source>
        <dbReference type="EMBL" id="MFC5947697.1"/>
    </source>
</evidence>
<evidence type="ECO:0000259" key="1">
    <source>
        <dbReference type="Pfam" id="PF13480"/>
    </source>
</evidence>
<dbReference type="Gene3D" id="3.40.630.30">
    <property type="match status" value="1"/>
</dbReference>
<comment type="caution">
    <text evidence="2">The sequence shown here is derived from an EMBL/GenBank/DDBJ whole genome shotgun (WGS) entry which is preliminary data.</text>
</comment>
<dbReference type="Pfam" id="PF13480">
    <property type="entry name" value="Acetyltransf_6"/>
    <property type="match status" value="1"/>
</dbReference>
<protein>
    <submittedName>
        <fullName evidence="2">GNAT family N-acetyltransferase</fullName>
    </submittedName>
</protein>
<dbReference type="EMBL" id="JBHSQK010000008">
    <property type="protein sequence ID" value="MFC5947697.1"/>
    <property type="molecule type" value="Genomic_DNA"/>
</dbReference>
<feature type="domain" description="BioF2-like acetyltransferase" evidence="1">
    <location>
        <begin position="174"/>
        <end position="322"/>
    </location>
</feature>
<proteinExistence type="predicted"/>
<name>A0ABW1I1X9_9PSEU</name>
<dbReference type="InterPro" id="IPR038740">
    <property type="entry name" value="BioF2-like_GNAT_dom"/>
</dbReference>
<accession>A0ABW1I1X9</accession>
<dbReference type="InterPro" id="IPR016181">
    <property type="entry name" value="Acyl_CoA_acyltransferase"/>
</dbReference>
<organism evidence="2 3">
    <name type="scientific">Pseudonocardia lutea</name>
    <dbReference type="NCBI Taxonomy" id="2172015"/>
    <lineage>
        <taxon>Bacteria</taxon>
        <taxon>Bacillati</taxon>
        <taxon>Actinomycetota</taxon>
        <taxon>Actinomycetes</taxon>
        <taxon>Pseudonocardiales</taxon>
        <taxon>Pseudonocardiaceae</taxon>
        <taxon>Pseudonocardia</taxon>
    </lineage>
</organism>
<keyword evidence="3" id="KW-1185">Reference proteome</keyword>